<evidence type="ECO:0000313" key="3">
    <source>
        <dbReference type="Proteomes" id="UP001179952"/>
    </source>
</evidence>
<dbReference type="Proteomes" id="UP001179952">
    <property type="component" value="Unassembled WGS sequence"/>
</dbReference>
<keyword evidence="3" id="KW-1185">Reference proteome</keyword>
<dbReference type="PANTHER" id="PTHR31286:SF165">
    <property type="entry name" value="DUF4283 DOMAIN-CONTAINING PROTEIN"/>
    <property type="match status" value="1"/>
</dbReference>
<evidence type="ECO:0000313" key="2">
    <source>
        <dbReference type="EMBL" id="KAK1257466.1"/>
    </source>
</evidence>
<reference evidence="2" key="1">
    <citation type="journal article" date="2023" name="Nat. Commun.">
        <title>Diploid and tetraploid genomes of Acorus and the evolution of monocots.</title>
        <authorList>
            <person name="Ma L."/>
            <person name="Liu K.W."/>
            <person name="Li Z."/>
            <person name="Hsiao Y.Y."/>
            <person name="Qi Y."/>
            <person name="Fu T."/>
            <person name="Tang G.D."/>
            <person name="Zhang D."/>
            <person name="Sun W.H."/>
            <person name="Liu D.K."/>
            <person name="Li Y."/>
            <person name="Chen G.Z."/>
            <person name="Liu X.D."/>
            <person name="Liao X.Y."/>
            <person name="Jiang Y.T."/>
            <person name="Yu X."/>
            <person name="Hao Y."/>
            <person name="Huang J."/>
            <person name="Zhao X.W."/>
            <person name="Ke S."/>
            <person name="Chen Y.Y."/>
            <person name="Wu W.L."/>
            <person name="Hsu J.L."/>
            <person name="Lin Y.F."/>
            <person name="Huang M.D."/>
            <person name="Li C.Y."/>
            <person name="Huang L."/>
            <person name="Wang Z.W."/>
            <person name="Zhao X."/>
            <person name="Zhong W.Y."/>
            <person name="Peng D.H."/>
            <person name="Ahmad S."/>
            <person name="Lan S."/>
            <person name="Zhang J.S."/>
            <person name="Tsai W.C."/>
            <person name="Van de Peer Y."/>
            <person name="Liu Z.J."/>
        </authorList>
    </citation>
    <scope>NUCLEOTIDE SEQUENCE</scope>
    <source>
        <strain evidence="2">SCP</strain>
    </source>
</reference>
<sequence length="312" mass="33770">MVRFDLEEDLIHVLEGGPWSMVNRPFVIQRWNRDIRLELERLKSIPVWIKFPNLPLHFWSRTCIAKIASLIGTPLYLDSPTASRSRSAYARVCVEVEPDSTLPDEVFVEVRNGDREAIRVTYDWKPEACAHCKTFSHDDAICSKKPRFINAPSNTNVVSTAPSKPNVVAAIAPSKPNDAAAIAPSKPNDTAASGATEGVKIMKVAAALPFIPTAAIASGATAPQTKEVRNLKAPLASSDVTQKVVSSGEEPQNAYAIGAVSKNEESSGDAKVASVDPSLPSSLEAVMVHLPEECCPKLRSITAKSVEEFFPP</sequence>
<dbReference type="Pfam" id="PF14111">
    <property type="entry name" value="DUF4283"/>
    <property type="match status" value="1"/>
</dbReference>
<dbReference type="InterPro" id="IPR040256">
    <property type="entry name" value="At4g02000-like"/>
</dbReference>
<proteinExistence type="predicted"/>
<comment type="caution">
    <text evidence="2">The sequence shown here is derived from an EMBL/GenBank/DDBJ whole genome shotgun (WGS) entry which is preliminary data.</text>
</comment>
<accession>A0AAV8ZYX1</accession>
<organism evidence="2 3">
    <name type="scientific">Acorus gramineus</name>
    <name type="common">Dwarf sweet flag</name>
    <dbReference type="NCBI Taxonomy" id="55184"/>
    <lineage>
        <taxon>Eukaryota</taxon>
        <taxon>Viridiplantae</taxon>
        <taxon>Streptophyta</taxon>
        <taxon>Embryophyta</taxon>
        <taxon>Tracheophyta</taxon>
        <taxon>Spermatophyta</taxon>
        <taxon>Magnoliopsida</taxon>
        <taxon>Liliopsida</taxon>
        <taxon>Acoraceae</taxon>
        <taxon>Acorus</taxon>
    </lineage>
</organism>
<dbReference type="EMBL" id="JAUJYN010000041">
    <property type="protein sequence ID" value="KAK1257466.1"/>
    <property type="molecule type" value="Genomic_DNA"/>
</dbReference>
<name>A0AAV8ZYX1_ACOGR</name>
<evidence type="ECO:0000259" key="1">
    <source>
        <dbReference type="Pfam" id="PF14111"/>
    </source>
</evidence>
<dbReference type="AlphaFoldDB" id="A0AAV8ZYX1"/>
<dbReference type="PANTHER" id="PTHR31286">
    <property type="entry name" value="GLYCINE-RICH CELL WALL STRUCTURAL PROTEIN 1.8-LIKE"/>
    <property type="match status" value="1"/>
</dbReference>
<gene>
    <name evidence="2" type="ORF">QJS04_geneDACA024718</name>
</gene>
<dbReference type="InterPro" id="IPR025558">
    <property type="entry name" value="DUF4283"/>
</dbReference>
<feature type="domain" description="DUF4283" evidence="1">
    <location>
        <begin position="1"/>
        <end position="37"/>
    </location>
</feature>
<reference evidence="2" key="2">
    <citation type="submission" date="2023-06" db="EMBL/GenBank/DDBJ databases">
        <authorList>
            <person name="Ma L."/>
            <person name="Liu K.-W."/>
            <person name="Li Z."/>
            <person name="Hsiao Y.-Y."/>
            <person name="Qi Y."/>
            <person name="Fu T."/>
            <person name="Tang G."/>
            <person name="Zhang D."/>
            <person name="Sun W.-H."/>
            <person name="Liu D.-K."/>
            <person name="Li Y."/>
            <person name="Chen G.-Z."/>
            <person name="Liu X.-D."/>
            <person name="Liao X.-Y."/>
            <person name="Jiang Y.-T."/>
            <person name="Yu X."/>
            <person name="Hao Y."/>
            <person name="Huang J."/>
            <person name="Zhao X.-W."/>
            <person name="Ke S."/>
            <person name="Chen Y.-Y."/>
            <person name="Wu W.-L."/>
            <person name="Hsu J.-L."/>
            <person name="Lin Y.-F."/>
            <person name="Huang M.-D."/>
            <person name="Li C.-Y."/>
            <person name="Huang L."/>
            <person name="Wang Z.-W."/>
            <person name="Zhao X."/>
            <person name="Zhong W.-Y."/>
            <person name="Peng D.-H."/>
            <person name="Ahmad S."/>
            <person name="Lan S."/>
            <person name="Zhang J.-S."/>
            <person name="Tsai W.-C."/>
            <person name="Van De Peer Y."/>
            <person name="Liu Z.-J."/>
        </authorList>
    </citation>
    <scope>NUCLEOTIDE SEQUENCE</scope>
    <source>
        <strain evidence="2">SCP</strain>
        <tissue evidence="2">Leaves</tissue>
    </source>
</reference>
<protein>
    <recommendedName>
        <fullName evidence="1">DUF4283 domain-containing protein</fullName>
    </recommendedName>
</protein>